<accession>A0A6C0AER8</accession>
<organism evidence="1">
    <name type="scientific">viral metagenome</name>
    <dbReference type="NCBI Taxonomy" id="1070528"/>
    <lineage>
        <taxon>unclassified sequences</taxon>
        <taxon>metagenomes</taxon>
        <taxon>organismal metagenomes</taxon>
    </lineage>
</organism>
<sequence length="128" mass="15088">MLTLKNIFRGIFDFIKFNFFTINKIKYTNKGSEYLIKDKIITIHNFKIPGNYKISATSDGKEFNVISEILFDETIVTGLPMKPKFFNLNNLTVNVEDYKGHIKSKTFLKDEKISFDFLIEEECEEFYD</sequence>
<reference evidence="1" key="1">
    <citation type="journal article" date="2020" name="Nature">
        <title>Giant virus diversity and host interactions through global metagenomics.</title>
        <authorList>
            <person name="Schulz F."/>
            <person name="Roux S."/>
            <person name="Paez-Espino D."/>
            <person name="Jungbluth S."/>
            <person name="Walsh D.A."/>
            <person name="Denef V.J."/>
            <person name="McMahon K.D."/>
            <person name="Konstantinidis K.T."/>
            <person name="Eloe-Fadrosh E.A."/>
            <person name="Kyrpides N.C."/>
            <person name="Woyke T."/>
        </authorList>
    </citation>
    <scope>NUCLEOTIDE SEQUENCE</scope>
    <source>
        <strain evidence="1">GVMAG-S-1021933-23</strain>
    </source>
</reference>
<dbReference type="AlphaFoldDB" id="A0A6C0AER8"/>
<proteinExistence type="predicted"/>
<name>A0A6C0AER8_9ZZZZ</name>
<dbReference type="EMBL" id="MN740595">
    <property type="protein sequence ID" value="QHS78238.1"/>
    <property type="molecule type" value="Genomic_DNA"/>
</dbReference>
<evidence type="ECO:0000313" key="1">
    <source>
        <dbReference type="EMBL" id="QHS78238.1"/>
    </source>
</evidence>
<protein>
    <submittedName>
        <fullName evidence="1">Uncharacterized protein</fullName>
    </submittedName>
</protein>